<dbReference type="Gene3D" id="2.130.10.10">
    <property type="entry name" value="YVTN repeat-like/Quinoprotein amine dehydrogenase"/>
    <property type="match status" value="1"/>
</dbReference>
<sequence length="47" mass="5273">PTRPTTEVITTSDAQQVSSIDVHPTEPWIITTNNVGSLRSWNYKTMV</sequence>
<name>A0A453E1H4_AEGTS</name>
<dbReference type="InterPro" id="IPR015943">
    <property type="entry name" value="WD40/YVTN_repeat-like_dom_sf"/>
</dbReference>
<evidence type="ECO:0000313" key="2">
    <source>
        <dbReference type="Proteomes" id="UP000015105"/>
    </source>
</evidence>
<dbReference type="Proteomes" id="UP000015105">
    <property type="component" value="Chromosome 3D"/>
</dbReference>
<proteinExistence type="predicted"/>
<reference evidence="1" key="4">
    <citation type="submission" date="2019-03" db="UniProtKB">
        <authorList>
            <consortium name="EnsemblPlants"/>
        </authorList>
    </citation>
    <scope>IDENTIFICATION</scope>
</reference>
<accession>A0A453E1H4</accession>
<reference evidence="2" key="2">
    <citation type="journal article" date="2017" name="Nat. Plants">
        <title>The Aegilops tauschii genome reveals multiple impacts of transposons.</title>
        <authorList>
            <person name="Zhao G."/>
            <person name="Zou C."/>
            <person name="Li K."/>
            <person name="Wang K."/>
            <person name="Li T."/>
            <person name="Gao L."/>
            <person name="Zhang X."/>
            <person name="Wang H."/>
            <person name="Yang Z."/>
            <person name="Liu X."/>
            <person name="Jiang W."/>
            <person name="Mao L."/>
            <person name="Kong X."/>
            <person name="Jiao Y."/>
            <person name="Jia J."/>
        </authorList>
    </citation>
    <scope>NUCLEOTIDE SEQUENCE [LARGE SCALE GENOMIC DNA]</scope>
    <source>
        <strain evidence="2">cv. AL8/78</strain>
    </source>
</reference>
<evidence type="ECO:0000313" key="1">
    <source>
        <dbReference type="EnsemblPlants" id="AET3Gv20187000.4"/>
    </source>
</evidence>
<dbReference type="EnsemblPlants" id="AET3Gv20187000.4">
    <property type="protein sequence ID" value="AET3Gv20187000.4"/>
    <property type="gene ID" value="AET3Gv20187000"/>
</dbReference>
<organism evidence="1 2">
    <name type="scientific">Aegilops tauschii subsp. strangulata</name>
    <name type="common">Goatgrass</name>
    <dbReference type="NCBI Taxonomy" id="200361"/>
    <lineage>
        <taxon>Eukaryota</taxon>
        <taxon>Viridiplantae</taxon>
        <taxon>Streptophyta</taxon>
        <taxon>Embryophyta</taxon>
        <taxon>Tracheophyta</taxon>
        <taxon>Spermatophyta</taxon>
        <taxon>Magnoliopsida</taxon>
        <taxon>Liliopsida</taxon>
        <taxon>Poales</taxon>
        <taxon>Poaceae</taxon>
        <taxon>BOP clade</taxon>
        <taxon>Pooideae</taxon>
        <taxon>Triticodae</taxon>
        <taxon>Triticeae</taxon>
        <taxon>Triticinae</taxon>
        <taxon>Aegilops</taxon>
    </lineage>
</organism>
<reference evidence="2" key="1">
    <citation type="journal article" date="2014" name="Science">
        <title>Ancient hybridizations among the ancestral genomes of bread wheat.</title>
        <authorList>
            <consortium name="International Wheat Genome Sequencing Consortium,"/>
            <person name="Marcussen T."/>
            <person name="Sandve S.R."/>
            <person name="Heier L."/>
            <person name="Spannagl M."/>
            <person name="Pfeifer M."/>
            <person name="Jakobsen K.S."/>
            <person name="Wulff B.B."/>
            <person name="Steuernagel B."/>
            <person name="Mayer K.F."/>
            <person name="Olsen O.A."/>
        </authorList>
    </citation>
    <scope>NUCLEOTIDE SEQUENCE [LARGE SCALE GENOMIC DNA]</scope>
    <source>
        <strain evidence="2">cv. AL8/78</strain>
    </source>
</reference>
<protein>
    <submittedName>
        <fullName evidence="1">Uncharacterized protein</fullName>
    </submittedName>
</protein>
<keyword evidence="2" id="KW-1185">Reference proteome</keyword>
<dbReference type="Gramene" id="AET3Gv20187000.4">
    <property type="protein sequence ID" value="AET3Gv20187000.4"/>
    <property type="gene ID" value="AET3Gv20187000"/>
</dbReference>
<reference evidence="1" key="3">
    <citation type="journal article" date="2017" name="Nature">
        <title>Genome sequence of the progenitor of the wheat D genome Aegilops tauschii.</title>
        <authorList>
            <person name="Luo M.C."/>
            <person name="Gu Y.Q."/>
            <person name="Puiu D."/>
            <person name="Wang H."/>
            <person name="Twardziok S.O."/>
            <person name="Deal K.R."/>
            <person name="Huo N."/>
            <person name="Zhu T."/>
            <person name="Wang L."/>
            <person name="Wang Y."/>
            <person name="McGuire P.E."/>
            <person name="Liu S."/>
            <person name="Long H."/>
            <person name="Ramasamy R.K."/>
            <person name="Rodriguez J.C."/>
            <person name="Van S.L."/>
            <person name="Yuan L."/>
            <person name="Wang Z."/>
            <person name="Xia Z."/>
            <person name="Xiao L."/>
            <person name="Anderson O.D."/>
            <person name="Ouyang S."/>
            <person name="Liang Y."/>
            <person name="Zimin A.V."/>
            <person name="Pertea G."/>
            <person name="Qi P."/>
            <person name="Bennetzen J.L."/>
            <person name="Dai X."/>
            <person name="Dawson M.W."/>
            <person name="Muller H.G."/>
            <person name="Kugler K."/>
            <person name="Rivarola-Duarte L."/>
            <person name="Spannagl M."/>
            <person name="Mayer K.F.X."/>
            <person name="Lu F.H."/>
            <person name="Bevan M.W."/>
            <person name="Leroy P."/>
            <person name="Li P."/>
            <person name="You F.M."/>
            <person name="Sun Q."/>
            <person name="Liu Z."/>
            <person name="Lyons E."/>
            <person name="Wicker T."/>
            <person name="Salzberg S.L."/>
            <person name="Devos K.M."/>
            <person name="Dvorak J."/>
        </authorList>
    </citation>
    <scope>NUCLEOTIDE SEQUENCE [LARGE SCALE GENOMIC DNA]</scope>
    <source>
        <strain evidence="1">cv. AL8/78</strain>
    </source>
</reference>
<dbReference type="AlphaFoldDB" id="A0A453E1H4"/>
<reference evidence="1" key="5">
    <citation type="journal article" date="2021" name="G3 (Bethesda)">
        <title>Aegilops tauschii genome assembly Aet v5.0 features greater sequence contiguity and improved annotation.</title>
        <authorList>
            <person name="Wang L."/>
            <person name="Zhu T."/>
            <person name="Rodriguez J.C."/>
            <person name="Deal K.R."/>
            <person name="Dubcovsky J."/>
            <person name="McGuire P.E."/>
            <person name="Lux T."/>
            <person name="Spannagl M."/>
            <person name="Mayer K.F.X."/>
            <person name="Baldrich P."/>
            <person name="Meyers B.C."/>
            <person name="Huo N."/>
            <person name="Gu Y.Q."/>
            <person name="Zhou H."/>
            <person name="Devos K.M."/>
            <person name="Bennetzen J.L."/>
            <person name="Unver T."/>
            <person name="Budak H."/>
            <person name="Gulick P.J."/>
            <person name="Galiba G."/>
            <person name="Kalapos B."/>
            <person name="Nelson D.R."/>
            <person name="Li P."/>
            <person name="You F.M."/>
            <person name="Luo M.C."/>
            <person name="Dvorak J."/>
        </authorList>
    </citation>
    <scope>NUCLEOTIDE SEQUENCE [LARGE SCALE GENOMIC DNA]</scope>
    <source>
        <strain evidence="1">cv. AL8/78</strain>
    </source>
</reference>